<evidence type="ECO:0000259" key="6">
    <source>
        <dbReference type="Pfam" id="PF01061"/>
    </source>
</evidence>
<accession>A0A2I1C9G1</accession>
<dbReference type="Proteomes" id="UP000234474">
    <property type="component" value="Unassembled WGS sequence"/>
</dbReference>
<dbReference type="GO" id="GO:0140359">
    <property type="term" value="F:ABC-type transporter activity"/>
    <property type="evidence" value="ECO:0007669"/>
    <property type="project" value="InterPro"/>
</dbReference>
<evidence type="ECO:0000256" key="2">
    <source>
        <dbReference type="ARBA" id="ARBA00022692"/>
    </source>
</evidence>
<dbReference type="Pfam" id="PF01061">
    <property type="entry name" value="ABC2_membrane"/>
    <property type="match status" value="1"/>
</dbReference>
<name>A0A2I1C9G1_ASPN1</name>
<dbReference type="EMBL" id="MSZS01000004">
    <property type="protein sequence ID" value="PKX94268.1"/>
    <property type="molecule type" value="Genomic_DNA"/>
</dbReference>
<evidence type="ECO:0000256" key="5">
    <source>
        <dbReference type="SAM" id="Phobius"/>
    </source>
</evidence>
<keyword evidence="2 5" id="KW-0812">Transmembrane</keyword>
<comment type="subcellular location">
    <subcellularLocation>
        <location evidence="1">Membrane</location>
        <topology evidence="1">Multi-pass membrane protein</topology>
    </subcellularLocation>
</comment>
<dbReference type="STRING" id="1392255.A0A2I1C9G1"/>
<feature type="transmembrane region" description="Helical" evidence="5">
    <location>
        <begin position="87"/>
        <end position="106"/>
    </location>
</feature>
<evidence type="ECO:0000313" key="8">
    <source>
        <dbReference type="Proteomes" id="UP000234474"/>
    </source>
</evidence>
<comment type="caution">
    <text evidence="7">The sequence shown here is derived from an EMBL/GenBank/DDBJ whole genome shotgun (WGS) entry which is preliminary data.</text>
</comment>
<dbReference type="VEuPathDB" id="FungiDB:P174DRAFT_420822"/>
<keyword evidence="8" id="KW-1185">Reference proteome</keyword>
<keyword evidence="4 5" id="KW-0472">Membrane</keyword>
<dbReference type="GO" id="GO:0016020">
    <property type="term" value="C:membrane"/>
    <property type="evidence" value="ECO:0007669"/>
    <property type="project" value="UniProtKB-SubCell"/>
</dbReference>
<keyword evidence="3 5" id="KW-1133">Transmembrane helix</keyword>
<reference evidence="8" key="1">
    <citation type="journal article" date="2018" name="Proc. Natl. Acad. Sci. U.S.A.">
        <title>Linking secondary metabolites to gene clusters through genome sequencing of six diverse Aspergillus species.</title>
        <authorList>
            <person name="Kaerboelling I."/>
            <person name="Vesth T.C."/>
            <person name="Frisvad J.C."/>
            <person name="Nybo J.L."/>
            <person name="Theobald S."/>
            <person name="Kuo A."/>
            <person name="Bowyer P."/>
            <person name="Matsuda Y."/>
            <person name="Mondo S."/>
            <person name="Lyhne E.K."/>
            <person name="Kogle M.E."/>
            <person name="Clum A."/>
            <person name="Lipzen A."/>
            <person name="Salamov A."/>
            <person name="Ngan C.Y."/>
            <person name="Daum C."/>
            <person name="Chiniquy J."/>
            <person name="Barry K."/>
            <person name="LaButti K."/>
            <person name="Haridas S."/>
            <person name="Simmons B.A."/>
            <person name="Magnuson J.K."/>
            <person name="Mortensen U.H."/>
            <person name="Larsen T.O."/>
            <person name="Grigoriev I.V."/>
            <person name="Baker S.E."/>
            <person name="Andersen M.R."/>
        </authorList>
    </citation>
    <scope>NUCLEOTIDE SEQUENCE [LARGE SCALE GENOMIC DNA]</scope>
    <source>
        <strain evidence="8">IBT 16806</strain>
    </source>
</reference>
<dbReference type="GeneID" id="36532227"/>
<protein>
    <recommendedName>
        <fullName evidence="6">ABC-2 type transporter transmembrane domain-containing protein</fullName>
    </recommendedName>
</protein>
<dbReference type="OrthoDB" id="245989at2759"/>
<sequence length="236" mass="25910">MGRDSLVTDLGVERKDTLDCLELNDSVIDLTNSGRYHRLALYYQPTYGASESSQRQGLMLLFLVQFYIFASSFASKIIAALPEAETGGTIATLLFIIALMTFNGVMQLPHALPGFCIFMYRVLPLTYVVPGITATALQGQAIQCASAELSAAAGQLYNPSATQNSAHCRLQNANQYLGCWNIYFCDGWRNWGWGFGLGFAYIAAQGSGIISNRVPFSTNPHHQALIAFRPQHMIHA</sequence>
<gene>
    <name evidence="7" type="ORF">P174DRAFT_420822</name>
</gene>
<evidence type="ECO:0000256" key="1">
    <source>
        <dbReference type="ARBA" id="ARBA00004141"/>
    </source>
</evidence>
<evidence type="ECO:0000313" key="7">
    <source>
        <dbReference type="EMBL" id="PKX94268.1"/>
    </source>
</evidence>
<dbReference type="RefSeq" id="XP_024682863.1">
    <property type="nucleotide sequence ID" value="XM_024824902.1"/>
</dbReference>
<organism evidence="7 8">
    <name type="scientific">Aspergillus novofumigatus (strain IBT 16806)</name>
    <dbReference type="NCBI Taxonomy" id="1392255"/>
    <lineage>
        <taxon>Eukaryota</taxon>
        <taxon>Fungi</taxon>
        <taxon>Dikarya</taxon>
        <taxon>Ascomycota</taxon>
        <taxon>Pezizomycotina</taxon>
        <taxon>Eurotiomycetes</taxon>
        <taxon>Eurotiomycetidae</taxon>
        <taxon>Eurotiales</taxon>
        <taxon>Aspergillaceae</taxon>
        <taxon>Aspergillus</taxon>
        <taxon>Aspergillus subgen. Fumigati</taxon>
    </lineage>
</organism>
<feature type="transmembrane region" description="Helical" evidence="5">
    <location>
        <begin position="58"/>
        <end position="81"/>
    </location>
</feature>
<dbReference type="InterPro" id="IPR013525">
    <property type="entry name" value="ABC2_TM"/>
</dbReference>
<proteinExistence type="predicted"/>
<feature type="domain" description="ABC-2 type transporter transmembrane" evidence="6">
    <location>
        <begin position="50"/>
        <end position="135"/>
    </location>
</feature>
<dbReference type="AlphaFoldDB" id="A0A2I1C9G1"/>
<evidence type="ECO:0000256" key="4">
    <source>
        <dbReference type="ARBA" id="ARBA00023136"/>
    </source>
</evidence>
<evidence type="ECO:0000256" key="3">
    <source>
        <dbReference type="ARBA" id="ARBA00022989"/>
    </source>
</evidence>